<dbReference type="EMBL" id="BPLR01001117">
    <property type="protein sequence ID" value="GIZ00080.1"/>
    <property type="molecule type" value="Genomic_DNA"/>
</dbReference>
<keyword evidence="3" id="KW-1185">Reference proteome</keyword>
<feature type="transmembrane region" description="Helical" evidence="1">
    <location>
        <begin position="20"/>
        <end position="39"/>
    </location>
</feature>
<proteinExistence type="predicted"/>
<organism evidence="2 3">
    <name type="scientific">Caerostris extrusa</name>
    <name type="common">Bark spider</name>
    <name type="synonym">Caerostris bankana</name>
    <dbReference type="NCBI Taxonomy" id="172846"/>
    <lineage>
        <taxon>Eukaryota</taxon>
        <taxon>Metazoa</taxon>
        <taxon>Ecdysozoa</taxon>
        <taxon>Arthropoda</taxon>
        <taxon>Chelicerata</taxon>
        <taxon>Arachnida</taxon>
        <taxon>Araneae</taxon>
        <taxon>Araneomorphae</taxon>
        <taxon>Entelegynae</taxon>
        <taxon>Araneoidea</taxon>
        <taxon>Araneidae</taxon>
        <taxon>Caerostris</taxon>
    </lineage>
</organism>
<keyword evidence="1" id="KW-0472">Membrane</keyword>
<dbReference type="AlphaFoldDB" id="A0AAV4Y148"/>
<comment type="caution">
    <text evidence="2">The sequence shown here is derived from an EMBL/GenBank/DDBJ whole genome shotgun (WGS) entry which is preliminary data.</text>
</comment>
<name>A0AAV4Y148_CAEEX</name>
<keyword evidence="1" id="KW-1133">Transmembrane helix</keyword>
<evidence type="ECO:0000313" key="3">
    <source>
        <dbReference type="Proteomes" id="UP001054945"/>
    </source>
</evidence>
<keyword evidence="1" id="KW-0812">Transmembrane</keyword>
<sequence>MAPWPSLETTRRLVSGLYFPLWAIAFDLVMILCGDRMYWKANKHFRKGGFVCEALDKLHSWTDLWEPRSNEPLCAE</sequence>
<evidence type="ECO:0000256" key="1">
    <source>
        <dbReference type="SAM" id="Phobius"/>
    </source>
</evidence>
<gene>
    <name evidence="2" type="ORF">CEXT_804651</name>
</gene>
<evidence type="ECO:0000313" key="2">
    <source>
        <dbReference type="EMBL" id="GIZ00080.1"/>
    </source>
</evidence>
<reference evidence="2 3" key="1">
    <citation type="submission" date="2021-06" db="EMBL/GenBank/DDBJ databases">
        <title>Caerostris extrusa draft genome.</title>
        <authorList>
            <person name="Kono N."/>
            <person name="Arakawa K."/>
        </authorList>
    </citation>
    <scope>NUCLEOTIDE SEQUENCE [LARGE SCALE GENOMIC DNA]</scope>
</reference>
<dbReference type="Proteomes" id="UP001054945">
    <property type="component" value="Unassembled WGS sequence"/>
</dbReference>
<protein>
    <submittedName>
        <fullName evidence="2">Uncharacterized protein</fullName>
    </submittedName>
</protein>
<accession>A0AAV4Y148</accession>